<name>A0A4U5NEF2_STECR</name>
<proteinExistence type="predicted"/>
<dbReference type="EMBL" id="AZBU02000004">
    <property type="protein sequence ID" value="TKR81042.1"/>
    <property type="molecule type" value="Genomic_DNA"/>
</dbReference>
<comment type="caution">
    <text evidence="1">The sequence shown here is derived from an EMBL/GenBank/DDBJ whole genome shotgun (WGS) entry which is preliminary data.</text>
</comment>
<protein>
    <submittedName>
        <fullName evidence="1">Uncharacterized protein</fullName>
    </submittedName>
</protein>
<accession>A0A4U5NEF2</accession>
<keyword evidence="2" id="KW-1185">Reference proteome</keyword>
<organism evidence="1 2">
    <name type="scientific">Steinernema carpocapsae</name>
    <name type="common">Entomopathogenic nematode</name>
    <dbReference type="NCBI Taxonomy" id="34508"/>
    <lineage>
        <taxon>Eukaryota</taxon>
        <taxon>Metazoa</taxon>
        <taxon>Ecdysozoa</taxon>
        <taxon>Nematoda</taxon>
        <taxon>Chromadorea</taxon>
        <taxon>Rhabditida</taxon>
        <taxon>Tylenchina</taxon>
        <taxon>Panagrolaimomorpha</taxon>
        <taxon>Strongyloidoidea</taxon>
        <taxon>Steinernematidae</taxon>
        <taxon>Steinernema</taxon>
    </lineage>
</organism>
<reference evidence="1 2" key="1">
    <citation type="journal article" date="2015" name="Genome Biol.">
        <title>Comparative genomics of Steinernema reveals deeply conserved gene regulatory networks.</title>
        <authorList>
            <person name="Dillman A.R."/>
            <person name="Macchietto M."/>
            <person name="Porter C.F."/>
            <person name="Rogers A."/>
            <person name="Williams B."/>
            <person name="Antoshechkin I."/>
            <person name="Lee M.M."/>
            <person name="Goodwin Z."/>
            <person name="Lu X."/>
            <person name="Lewis E.E."/>
            <person name="Goodrich-Blair H."/>
            <person name="Stock S.P."/>
            <person name="Adams B.J."/>
            <person name="Sternberg P.W."/>
            <person name="Mortazavi A."/>
        </authorList>
    </citation>
    <scope>NUCLEOTIDE SEQUENCE [LARGE SCALE GENOMIC DNA]</scope>
    <source>
        <strain evidence="1 2">ALL</strain>
    </source>
</reference>
<evidence type="ECO:0000313" key="1">
    <source>
        <dbReference type="EMBL" id="TKR81042.1"/>
    </source>
</evidence>
<gene>
    <name evidence="1" type="ORF">L596_014985</name>
</gene>
<dbReference type="Proteomes" id="UP000298663">
    <property type="component" value="Unassembled WGS sequence"/>
</dbReference>
<reference evidence="1 2" key="2">
    <citation type="journal article" date="2019" name="G3 (Bethesda)">
        <title>Hybrid Assembly of the Genome of the Entomopathogenic Nematode Steinernema carpocapsae Identifies the X-Chromosome.</title>
        <authorList>
            <person name="Serra L."/>
            <person name="Macchietto M."/>
            <person name="Macias-Munoz A."/>
            <person name="McGill C.J."/>
            <person name="Rodriguez I.M."/>
            <person name="Rodriguez B."/>
            <person name="Murad R."/>
            <person name="Mortazavi A."/>
        </authorList>
    </citation>
    <scope>NUCLEOTIDE SEQUENCE [LARGE SCALE GENOMIC DNA]</scope>
    <source>
        <strain evidence="1 2">ALL</strain>
    </source>
</reference>
<sequence length="98" mass="11425">MASRNAGWAARSEPERVRFFERIQVIADARSHCKMDAFIVAKPKDTLCKRSNPQLPSPRERPTAFGFVCAWNRAGRRRFKSLKRETNLDQRPDRTLHN</sequence>
<evidence type="ECO:0000313" key="2">
    <source>
        <dbReference type="Proteomes" id="UP000298663"/>
    </source>
</evidence>
<dbReference type="AlphaFoldDB" id="A0A4U5NEF2"/>